<feature type="compositionally biased region" description="Basic and acidic residues" evidence="1">
    <location>
        <begin position="575"/>
        <end position="589"/>
    </location>
</feature>
<organism evidence="2">
    <name type="scientific">Drosophila pseudoobscura pseudoobscura</name>
    <name type="common">Fruit fly</name>
    <dbReference type="NCBI Taxonomy" id="46245"/>
    <lineage>
        <taxon>Eukaryota</taxon>
        <taxon>Metazoa</taxon>
        <taxon>Ecdysozoa</taxon>
        <taxon>Arthropoda</taxon>
        <taxon>Hexapoda</taxon>
        <taxon>Insecta</taxon>
        <taxon>Pterygota</taxon>
        <taxon>Neoptera</taxon>
        <taxon>Endopterygota</taxon>
        <taxon>Diptera</taxon>
        <taxon>Brachycera</taxon>
        <taxon>Muscomorpha</taxon>
        <taxon>Ephydroidea</taxon>
        <taxon>Drosophilidae</taxon>
        <taxon>Drosophila</taxon>
        <taxon>Sophophora</taxon>
    </lineage>
</organism>
<feature type="compositionally biased region" description="Basic and acidic residues" evidence="1">
    <location>
        <begin position="443"/>
        <end position="567"/>
    </location>
</feature>
<evidence type="ECO:0000256" key="1">
    <source>
        <dbReference type="SAM" id="MobiDB-lite"/>
    </source>
</evidence>
<reference evidence="2" key="4">
    <citation type="submission" date="2015-11" db="EMBL/GenBank/DDBJ databases">
        <authorList>
            <consortium name="FlyBase"/>
        </authorList>
    </citation>
    <scope>NUCLEOTIDE SEQUENCE</scope>
    <source>
        <strain evidence="2">MV2-25</strain>
    </source>
</reference>
<dbReference type="OMA" id="KTDGYSK"/>
<feature type="compositionally biased region" description="Basic and acidic residues" evidence="1">
    <location>
        <begin position="647"/>
        <end position="660"/>
    </location>
</feature>
<feature type="region of interest" description="Disordered" evidence="1">
    <location>
        <begin position="384"/>
        <end position="771"/>
    </location>
</feature>
<dbReference type="eggNOG" id="ENOG502QQE7">
    <property type="taxonomic scope" value="Eukaryota"/>
</dbReference>
<dbReference type="HOGENOM" id="CLU_331836_0_0_1"/>
<feature type="compositionally biased region" description="Basic and acidic residues" evidence="1">
    <location>
        <begin position="672"/>
        <end position="694"/>
    </location>
</feature>
<feature type="region of interest" description="Disordered" evidence="1">
    <location>
        <begin position="859"/>
        <end position="878"/>
    </location>
</feature>
<dbReference type="STRING" id="46245.B5DU42"/>
<name>B5DU42_DROPS</name>
<evidence type="ECO:0000313" key="2">
    <source>
        <dbReference type="EMBL" id="EDY71641.1"/>
    </source>
</evidence>
<dbReference type="Bgee" id="FBgn0243832">
    <property type="expression patterns" value="Expressed in adult organism"/>
</dbReference>
<dbReference type="EMBL" id="CH672626">
    <property type="protein sequence ID" value="EDY71641.1"/>
    <property type="molecule type" value="Genomic_DNA"/>
</dbReference>
<feature type="compositionally biased region" description="Basic and acidic residues" evidence="1">
    <location>
        <begin position="623"/>
        <end position="638"/>
    </location>
</feature>
<feature type="compositionally biased region" description="Basic and acidic residues" evidence="1">
    <location>
        <begin position="334"/>
        <end position="348"/>
    </location>
</feature>
<reference evidence="2" key="2">
    <citation type="journal article" date="2007" name="Nature">
        <title>Evolution of genes and genomes on the Drosophila phylogeny.</title>
        <authorList>
            <consortium name="Drosophila 12 Genomes Consortium"/>
            <person name="Clark A.G."/>
            <person name="Eisen M.B."/>
            <person name="Smith D.R."/>
            <person name="Bergman C.M."/>
            <person name="Oliver B."/>
            <person name="Markow T.A."/>
            <person name="Kaufman T.C."/>
            <person name="Kellis M."/>
            <person name="Gelbart W."/>
            <person name="Iyer V.N."/>
            <person name="Pollard D.A."/>
            <person name="Sackton T.B."/>
            <person name="Larracuente A.M."/>
            <person name="Singh N.D."/>
            <person name="Abad J.P."/>
            <person name="Abt D.N."/>
            <person name="Adryan B."/>
            <person name="Aguade M."/>
            <person name="Akashi H."/>
            <person name="Anderson W.W."/>
            <person name="Aquadro C.F."/>
            <person name="Ardell D.H."/>
            <person name="Arguello R."/>
            <person name="Artieri C.G."/>
            <person name="Barbash D.A."/>
            <person name="Barker D."/>
            <person name="Barsanti P."/>
            <person name="Batterham P."/>
            <person name="Batzoglou S."/>
            <person name="Begun D."/>
            <person name="Bhutkar A."/>
            <person name="Blanco E."/>
            <person name="Bosak S.A."/>
            <person name="Bradley R.K."/>
            <person name="Brand A.D."/>
            <person name="Brent M.R."/>
            <person name="Brooks A.N."/>
            <person name="Brown R.H."/>
            <person name="Butlin R.K."/>
            <person name="Caggese C."/>
            <person name="Calvi B.R."/>
            <person name="Bernardo de Carvalho A."/>
            <person name="Caspi A."/>
            <person name="Castrezana S."/>
            <person name="Celniker S.E."/>
            <person name="Chang J.L."/>
            <person name="Chapple C."/>
            <person name="Chatterji S."/>
            <person name="Chinwalla A."/>
            <person name="Civetta A."/>
            <person name="Clifton S.W."/>
            <person name="Comeron J.M."/>
            <person name="Costello J.C."/>
            <person name="Coyne J.A."/>
            <person name="Daub J."/>
            <person name="David R.G."/>
            <person name="Delcher A.L."/>
            <person name="Delehaunty K."/>
            <person name="Do C.B."/>
            <person name="Ebling H."/>
            <person name="Edwards K."/>
            <person name="Eickbush T."/>
            <person name="Evans J.D."/>
            <person name="Filipski A."/>
            <person name="Findeiss S."/>
            <person name="Freyhult E."/>
            <person name="Fulton L."/>
            <person name="Fulton R."/>
            <person name="Garcia A.C."/>
            <person name="Gardiner A."/>
            <person name="Garfield D.A."/>
            <person name="Garvin B.E."/>
            <person name="Gibson G."/>
            <person name="Gilbert D."/>
            <person name="Gnerre S."/>
            <person name="Godfrey J."/>
            <person name="Good R."/>
            <person name="Gotea V."/>
            <person name="Gravely B."/>
            <person name="Greenberg A.J."/>
            <person name="Griffiths-Jones S."/>
            <person name="Gross S."/>
            <person name="Guigo R."/>
            <person name="Gustafson E.A."/>
            <person name="Haerty W."/>
            <person name="Hahn M.W."/>
            <person name="Halligan D.L."/>
            <person name="Halpern A.L."/>
            <person name="Halter G.M."/>
            <person name="Han M.V."/>
            <person name="Heger A."/>
            <person name="Hillier L."/>
            <person name="Hinrichs A.S."/>
            <person name="Holmes I."/>
            <person name="Hoskins R.A."/>
            <person name="Hubisz M.J."/>
            <person name="Hultmark D."/>
            <person name="Huntley M.A."/>
            <person name="Jaffe D.B."/>
            <person name="Jagadeeshan S."/>
            <person name="Jeck W.R."/>
            <person name="Johnson J."/>
            <person name="Jones C.D."/>
            <person name="Jordan W.C."/>
            <person name="Karpen G.H."/>
            <person name="Kataoka E."/>
            <person name="Keightley P.D."/>
            <person name="Kheradpour P."/>
            <person name="Kirkness E.F."/>
            <person name="Koerich L.B."/>
            <person name="Kristiansen K."/>
            <person name="Kudrna D."/>
            <person name="Kulathinal R.J."/>
            <person name="Kumar S."/>
            <person name="Kwok R."/>
            <person name="Lander E."/>
            <person name="Langley C.H."/>
            <person name="Lapoint R."/>
            <person name="Lazzaro B.P."/>
            <person name="Lee S.J."/>
            <person name="Levesque L."/>
            <person name="Li R."/>
            <person name="Lin C.F."/>
            <person name="Lin M.F."/>
            <person name="Lindblad-Toh K."/>
            <person name="Llopart A."/>
            <person name="Long M."/>
            <person name="Low L."/>
            <person name="Lozovsky E."/>
            <person name="Lu J."/>
            <person name="Luo M."/>
            <person name="Machado C.A."/>
            <person name="Makalowski W."/>
            <person name="Marzo M."/>
            <person name="Matsuda M."/>
            <person name="Matzkin L."/>
            <person name="McAllister B."/>
            <person name="McBride C.S."/>
            <person name="McKernan B."/>
            <person name="McKernan K."/>
            <person name="Mendez-Lago M."/>
            <person name="Minx P."/>
            <person name="Mollenhauer M.U."/>
            <person name="Montooth K."/>
            <person name="Mount S.M."/>
            <person name="Mu X."/>
            <person name="Myers E."/>
            <person name="Negre B."/>
            <person name="Newfeld S."/>
            <person name="Nielsen R."/>
            <person name="Noor M.A."/>
            <person name="O'Grady P."/>
            <person name="Pachter L."/>
            <person name="Papaceit M."/>
            <person name="Parisi M.J."/>
            <person name="Parisi M."/>
            <person name="Parts L."/>
            <person name="Pedersen J.S."/>
            <person name="Pesole G."/>
            <person name="Phillippy A.M."/>
            <person name="Ponting C.P."/>
            <person name="Pop M."/>
            <person name="Porcelli D."/>
            <person name="Powell J.R."/>
            <person name="Prohaska S."/>
            <person name="Pruitt K."/>
            <person name="Puig M."/>
            <person name="Quesneville H."/>
            <person name="Ram K.R."/>
            <person name="Rand D."/>
            <person name="Rasmussen M.D."/>
            <person name="Reed L.K."/>
            <person name="Reenan R."/>
            <person name="Reily A."/>
            <person name="Remington K.A."/>
            <person name="Rieger T.T."/>
            <person name="Ritchie M.G."/>
            <person name="Robin C."/>
            <person name="Rogers Y.H."/>
            <person name="Rohde C."/>
            <person name="Rozas J."/>
            <person name="Rubenfield M.J."/>
            <person name="Ruiz A."/>
            <person name="Russo S."/>
            <person name="Salzberg S.L."/>
            <person name="Sanchez-Gracia A."/>
            <person name="Saranga D.J."/>
            <person name="Sato H."/>
            <person name="Schaeffer S.W."/>
            <person name="Schatz M.C."/>
            <person name="Schlenke T."/>
            <person name="Schwartz R."/>
            <person name="Segarra C."/>
            <person name="Singh R.S."/>
            <person name="Sirot L."/>
            <person name="Sirota M."/>
            <person name="Sisneros N.B."/>
            <person name="Smith C.D."/>
            <person name="Smith T.F."/>
            <person name="Spieth J."/>
            <person name="Stage D.E."/>
            <person name="Stark A."/>
            <person name="Stephan W."/>
            <person name="Strausberg R.L."/>
            <person name="Strempel S."/>
            <person name="Sturgill D."/>
            <person name="Sutton G."/>
            <person name="Sutton G.G."/>
            <person name="Tao W."/>
            <person name="Teichmann S."/>
            <person name="Tobari Y.N."/>
            <person name="Tomimura Y."/>
            <person name="Tsolas J.M."/>
            <person name="Valente V.L."/>
            <person name="Venter E."/>
            <person name="Venter J.C."/>
            <person name="Vicario S."/>
            <person name="Vieira F.G."/>
            <person name="Vilella A.J."/>
            <person name="Villasante A."/>
            <person name="Walenz B."/>
            <person name="Wang J."/>
            <person name="Wasserman M."/>
            <person name="Watts T."/>
            <person name="Wilson D."/>
            <person name="Wilson R.K."/>
            <person name="Wing R.A."/>
            <person name="Wolfner M.F."/>
            <person name="Wong A."/>
            <person name="Wong G.K."/>
            <person name="Wu C.I."/>
            <person name="Wu G."/>
            <person name="Yamamoto D."/>
            <person name="Yang H.P."/>
            <person name="Yang S.P."/>
            <person name="Yorke J.A."/>
            <person name="Yoshida K."/>
            <person name="Zdobnov E."/>
            <person name="Zhang P."/>
            <person name="Zhang Y."/>
            <person name="Zimin A.V."/>
            <person name="Baldwin J."/>
            <person name="Abdouelleil A."/>
            <person name="Abdulkadir J."/>
            <person name="Abebe A."/>
            <person name="Abera B."/>
            <person name="Abreu J."/>
            <person name="Acer S.C."/>
            <person name="Aftuck L."/>
            <person name="Alexander A."/>
            <person name="An P."/>
            <person name="Anderson E."/>
            <person name="Anderson S."/>
            <person name="Arachi H."/>
            <person name="Azer M."/>
            <person name="Bachantsang P."/>
            <person name="Barry A."/>
            <person name="Bayul T."/>
            <person name="Berlin A."/>
            <person name="Bessette D."/>
            <person name="Bloom T."/>
            <person name="Blye J."/>
            <person name="Boguslavskiy L."/>
            <person name="Bonnet C."/>
            <person name="Boukhgalter B."/>
            <person name="Bourzgui I."/>
            <person name="Brown A."/>
            <person name="Cahill P."/>
            <person name="Channer S."/>
            <person name="Cheshatsang Y."/>
            <person name="Chuda L."/>
            <person name="Citroen M."/>
            <person name="Collymore A."/>
            <person name="Cooke P."/>
            <person name="Costello M."/>
            <person name="D'Aco K."/>
            <person name="Daza R."/>
            <person name="De Haan G."/>
            <person name="DeGray S."/>
            <person name="DeMaso C."/>
            <person name="Dhargay N."/>
            <person name="Dooley K."/>
            <person name="Dooley E."/>
            <person name="Doricent M."/>
            <person name="Dorje P."/>
            <person name="Dorjee K."/>
            <person name="Dupes A."/>
            <person name="Elong R."/>
            <person name="Falk J."/>
            <person name="Farina A."/>
            <person name="Faro S."/>
            <person name="Ferguson D."/>
            <person name="Fisher S."/>
            <person name="Foley C.D."/>
            <person name="Franke A."/>
            <person name="Friedrich D."/>
            <person name="Gadbois L."/>
            <person name="Gearin G."/>
            <person name="Gearin C.R."/>
            <person name="Giannoukos G."/>
            <person name="Goode T."/>
            <person name="Graham J."/>
            <person name="Grandbois E."/>
            <person name="Grewal S."/>
            <person name="Gyaltsen K."/>
            <person name="Hafez N."/>
            <person name="Hagos B."/>
            <person name="Hall J."/>
            <person name="Henson C."/>
            <person name="Hollinger A."/>
            <person name="Honan T."/>
            <person name="Huard M.D."/>
            <person name="Hughes L."/>
            <person name="Hurhula B."/>
            <person name="Husby M.E."/>
            <person name="Kamat A."/>
            <person name="Kanga B."/>
            <person name="Kashin S."/>
            <person name="Khazanovich D."/>
            <person name="Kisner P."/>
            <person name="Lance K."/>
            <person name="Lara M."/>
            <person name="Lee W."/>
            <person name="Lennon N."/>
            <person name="Letendre F."/>
            <person name="LeVine R."/>
            <person name="Lipovsky A."/>
            <person name="Liu X."/>
            <person name="Liu J."/>
            <person name="Liu S."/>
            <person name="Lokyitsang T."/>
            <person name="Lokyitsang Y."/>
            <person name="Lubonja R."/>
            <person name="Lui A."/>
            <person name="MacDonald P."/>
            <person name="Magnisalis V."/>
            <person name="Maru K."/>
            <person name="Matthews C."/>
            <person name="McCusker W."/>
            <person name="McDonough S."/>
            <person name="Mehta T."/>
            <person name="Meldrim J."/>
            <person name="Meneus L."/>
            <person name="Mihai O."/>
            <person name="Mihalev A."/>
            <person name="Mihova T."/>
            <person name="Mittelman R."/>
            <person name="Mlenga V."/>
            <person name="Montmayeur A."/>
            <person name="Mulrain L."/>
            <person name="Navidi A."/>
            <person name="Naylor J."/>
            <person name="Negash T."/>
            <person name="Nguyen T."/>
            <person name="Nguyen N."/>
            <person name="Nicol R."/>
            <person name="Norbu C."/>
            <person name="Norbu N."/>
            <person name="Novod N."/>
            <person name="O'Neill B."/>
            <person name="Osman S."/>
            <person name="Markiewicz E."/>
            <person name="Oyono O.L."/>
            <person name="Patti C."/>
            <person name="Phunkhang P."/>
            <person name="Pierre F."/>
            <person name="Priest M."/>
            <person name="Raghuraman S."/>
            <person name="Rege F."/>
            <person name="Reyes R."/>
            <person name="Rise C."/>
            <person name="Rogov P."/>
            <person name="Ross K."/>
            <person name="Ryan E."/>
            <person name="Settipalli S."/>
            <person name="Shea T."/>
            <person name="Sherpa N."/>
            <person name="Shi L."/>
            <person name="Shih D."/>
            <person name="Sparrow T."/>
            <person name="Spaulding J."/>
            <person name="Stalker J."/>
            <person name="Stange-Thomann N."/>
            <person name="Stavropoulos S."/>
            <person name="Stone C."/>
            <person name="Strader C."/>
            <person name="Tesfaye S."/>
            <person name="Thomson T."/>
            <person name="Thoulutsang Y."/>
            <person name="Thoulutsang D."/>
            <person name="Topham K."/>
            <person name="Topping I."/>
            <person name="Tsamla T."/>
            <person name="Vassiliev H."/>
            <person name="Vo A."/>
            <person name="Wangchuk T."/>
            <person name="Wangdi T."/>
            <person name="Weiand M."/>
            <person name="Wilkinson J."/>
            <person name="Wilson A."/>
            <person name="Yadav S."/>
            <person name="Young G."/>
            <person name="Yu Q."/>
            <person name="Zembek L."/>
            <person name="Zhong D."/>
            <person name="Zimmer A."/>
            <person name="Zwirko Z."/>
            <person name="Jaffe D.B."/>
            <person name="Alvarez P."/>
            <person name="Brockman W."/>
            <person name="Butler J."/>
            <person name="Chin C."/>
            <person name="Gnerre S."/>
            <person name="Grabherr M."/>
            <person name="Kleber M."/>
            <person name="Mauceli E."/>
            <person name="MacCallum I."/>
        </authorList>
    </citation>
    <scope>NUCLEOTIDE SEQUENCE [LARGE SCALE GENOMIC DNA]</scope>
    <source>
        <strain evidence="2">MV2-25</strain>
    </source>
</reference>
<proteinExistence type="predicted"/>
<feature type="compositionally biased region" description="Polar residues" evidence="1">
    <location>
        <begin position="860"/>
        <end position="870"/>
    </location>
</feature>
<protein>
    <submittedName>
        <fullName evidence="2">Uncharacterized protein</fullName>
    </submittedName>
</protein>
<reference evidence="2" key="3">
    <citation type="journal article" date="2012" name="PLoS ONE">
        <title>Mind the gap: upgrading genomes with Pacific Biosciences RS long-read sequencing technology.</title>
        <authorList>
            <person name="English A.C."/>
            <person name="Richards S."/>
            <person name="Han Y."/>
            <person name="Wang M."/>
            <person name="Vee V."/>
            <person name="Qu J."/>
            <person name="Qin X."/>
            <person name="Muzny D.M."/>
            <person name="Reid J.G."/>
            <person name="Worley K.C."/>
            <person name="Gibbs R.A."/>
        </authorList>
    </citation>
    <scope>NUCLEOTIDE SEQUENCE</scope>
    <source>
        <strain evidence="2">MV2-25</strain>
    </source>
</reference>
<dbReference type="InterPro" id="IPR031958">
    <property type="entry name" value="DUF4778"/>
</dbReference>
<reference evidence="2" key="1">
    <citation type="journal article" date="2005" name="Genome Res.">
        <title>Comparative genome sequencing of Drosophila pseudoobscura: chromosomal, gene, and cis-element evolution.</title>
        <authorList>
            <person name="Richards S."/>
            <person name="Liu Y."/>
            <person name="Bettencourt B.R."/>
            <person name="Hradecky P."/>
            <person name="Letovsky S."/>
            <person name="Nielsen R."/>
            <person name="Thornton K."/>
            <person name="Hubisz M.J."/>
            <person name="Chen R."/>
            <person name="Meisel R.P."/>
            <person name="Couronne O."/>
            <person name="Hua S."/>
            <person name="Smith M.A."/>
            <person name="Zhang P."/>
            <person name="Liu J."/>
            <person name="Bussemaker H.J."/>
            <person name="van Batenburg M.F."/>
            <person name="Howells S.L."/>
            <person name="Scherer S.E."/>
            <person name="Sodergren E."/>
            <person name="Matthews B.B."/>
            <person name="Crosby M.A."/>
            <person name="Schroeder A.J."/>
            <person name="Ortiz-Barrientos D."/>
            <person name="Rives C.M."/>
            <person name="Metzker M.L."/>
            <person name="Muzny D.M."/>
            <person name="Scott G."/>
            <person name="Steffen D."/>
            <person name="Wheeler D.A."/>
            <person name="Worley K.C."/>
            <person name="Havlak P."/>
            <person name="Durbin K.J."/>
            <person name="Egan A."/>
            <person name="Gill R."/>
            <person name="Hume J."/>
            <person name="Morgan M.B."/>
            <person name="Miner G."/>
            <person name="Hamilton C."/>
            <person name="Huang Y."/>
            <person name="Waldron L."/>
            <person name="Verduzco D."/>
            <person name="Clerc-Blankenburg K.P."/>
            <person name="Dubchak I."/>
            <person name="Noor M.A."/>
            <person name="Anderson W."/>
            <person name="White K.P."/>
            <person name="Clark A.G."/>
            <person name="Schaeffer S.W."/>
            <person name="Gelbart W."/>
            <person name="Weinstock G.M."/>
            <person name="Gibbs R.A."/>
        </authorList>
    </citation>
    <scope>NUCLEOTIDE SEQUENCE [LARGE SCALE GENOMIC DNA]</scope>
    <source>
        <strain evidence="2">MV2-25</strain>
    </source>
</reference>
<feature type="compositionally biased region" description="Basic and acidic residues" evidence="1">
    <location>
        <begin position="597"/>
        <end position="614"/>
    </location>
</feature>
<feature type="compositionally biased region" description="Basic and acidic residues" evidence="1">
    <location>
        <begin position="726"/>
        <end position="742"/>
    </location>
</feature>
<sequence>MVSTNKIIGAPEMYDLGPCLDRYEPTPAACRCHYRPAVGQVPSPNIRAPIKNSRRKMIKKMNGELNENCLTDKQRWFLINQSIIFALGKILGRPADVVSEFLYSLTLQNFSKVLNPVGHPWSTCHVPLSNYDTCDYYMGIFDSQGNLRNPYHPESLKKLIQVMQSVLRERPDADNGAHDALFGDVIMRRRRGKNRAKRAGIGPESAAQDRGQRRIQESNERAQELARNLNRIGTHCDWHEHRERKPPEYGIPCFGTPFGPPNAFGPGAGILTPDRGDPFGLKSSLWGRGGLNGGVFGAGRRLSESLSISFDETLFKGPDGQVLQADQDGSGRGFSRDRRPGSSPRGKELSSLIDGVNKKTKLTKDLGTLIDAVTGLDVEPKQQEDITKSKHLQRRLSDEYNEITNPSNKDLEQDLKKGKGKAKGSMKEGKDKTNGQQKNGKGKQKEEKLEGFSKDGKYAADGYSKDGKGAADGYSKDGKGAADGYSKDGKGAADGYSKDGKGAADGYSKDGKGAADGYSKDGKGAADGYSKDGKGKTEGYSKDGKGKTDGYSKDGKGKTDAYQKDGKGATGAYQKDGKGPAEASQKEGKGATGAYQKDGKGAADGSQKEGKDEYNDITNPSNKGKDNLPKGEKGEKGQAKGRQKYGSQDKSKSAKDKATAKGELGNPAYPEQTDKNVDKVQTKAHFSSEIRTSESKSIGHQRNSQDYKRKTPWPDSDNLDEYSSSDFKEKVKAKKAKTDEGGATKSSKAATKAKEAAAKMPQIIKKKPGKSGKRYYYGEPIPVLVHEPFDKSKSWTWLRRHPKPKRLGPGGNVATSGNIHRYRRSSVEKHMAAAKARVSVHSTYSTYSDTSYGTLPMFGTSVSNRSSNAKQKLKGHSK</sequence>
<dbReference type="Pfam" id="PF16008">
    <property type="entry name" value="DUF4778"/>
    <property type="match status" value="1"/>
</dbReference>
<dbReference type="AlphaFoldDB" id="B5DU42"/>
<feature type="region of interest" description="Disordered" evidence="1">
    <location>
        <begin position="193"/>
        <end position="217"/>
    </location>
</feature>
<feature type="region of interest" description="Disordered" evidence="1">
    <location>
        <begin position="318"/>
        <end position="353"/>
    </location>
</feature>
<gene>
    <name evidence="2" type="primary">Dpse\GA22425</name>
    <name evidence="2" type="ORF">Dpse_GA22425</name>
</gene>
<accession>B5DU42</accession>